<dbReference type="EMBL" id="BMAV01008575">
    <property type="protein sequence ID" value="GFY52244.1"/>
    <property type="molecule type" value="Genomic_DNA"/>
</dbReference>
<proteinExistence type="predicted"/>
<dbReference type="AlphaFoldDB" id="A0A8X6XGX7"/>
<gene>
    <name evidence="1" type="ORF">TNIN_225171</name>
</gene>
<name>A0A8X6XGX7_9ARAC</name>
<dbReference type="Proteomes" id="UP000886998">
    <property type="component" value="Unassembled WGS sequence"/>
</dbReference>
<organism evidence="1 2">
    <name type="scientific">Trichonephila inaurata madagascariensis</name>
    <dbReference type="NCBI Taxonomy" id="2747483"/>
    <lineage>
        <taxon>Eukaryota</taxon>
        <taxon>Metazoa</taxon>
        <taxon>Ecdysozoa</taxon>
        <taxon>Arthropoda</taxon>
        <taxon>Chelicerata</taxon>
        <taxon>Arachnida</taxon>
        <taxon>Araneae</taxon>
        <taxon>Araneomorphae</taxon>
        <taxon>Entelegynae</taxon>
        <taxon>Araneoidea</taxon>
        <taxon>Nephilidae</taxon>
        <taxon>Trichonephila</taxon>
        <taxon>Trichonephila inaurata</taxon>
    </lineage>
</organism>
<evidence type="ECO:0000313" key="1">
    <source>
        <dbReference type="EMBL" id="GFY52244.1"/>
    </source>
</evidence>
<sequence length="124" mass="13869">MALAAHIKWGMTRPDISSQIATNHVALFPNFPLNTMIRVYSSMIARYLYTEGVLNEINAPSLAWSFAEMLEDCESQTSNRTQAISNAFINILSSFVHLNNTKGWKLAIISGNAWQTEAHRLGLL</sequence>
<reference evidence="1" key="1">
    <citation type="submission" date="2020-08" db="EMBL/GenBank/DDBJ databases">
        <title>Multicomponent nature underlies the extraordinary mechanical properties of spider dragline silk.</title>
        <authorList>
            <person name="Kono N."/>
            <person name="Nakamura H."/>
            <person name="Mori M."/>
            <person name="Yoshida Y."/>
            <person name="Ohtoshi R."/>
            <person name="Malay A.D."/>
            <person name="Moran D.A.P."/>
            <person name="Tomita M."/>
            <person name="Numata K."/>
            <person name="Arakawa K."/>
        </authorList>
    </citation>
    <scope>NUCLEOTIDE SEQUENCE</scope>
</reference>
<comment type="caution">
    <text evidence="1">The sequence shown here is derived from an EMBL/GenBank/DDBJ whole genome shotgun (WGS) entry which is preliminary data.</text>
</comment>
<protein>
    <submittedName>
        <fullName evidence="1">Uncharacterized protein</fullName>
    </submittedName>
</protein>
<evidence type="ECO:0000313" key="2">
    <source>
        <dbReference type="Proteomes" id="UP000886998"/>
    </source>
</evidence>
<keyword evidence="2" id="KW-1185">Reference proteome</keyword>
<accession>A0A8X6XGX7</accession>